<dbReference type="Proteomes" id="UP000265955">
    <property type="component" value="Unassembled WGS sequence"/>
</dbReference>
<dbReference type="RefSeq" id="WP_119768783.1">
    <property type="nucleotide sequence ID" value="NZ_QYUO01000001.1"/>
</dbReference>
<dbReference type="OrthoDB" id="9783370at2"/>
<dbReference type="Gene3D" id="3.40.50.300">
    <property type="entry name" value="P-loop containing nucleotide triphosphate hydrolases"/>
    <property type="match status" value="1"/>
</dbReference>
<dbReference type="EMBL" id="QYUO01000001">
    <property type="protein sequence ID" value="RJF98839.1"/>
    <property type="molecule type" value="Genomic_DNA"/>
</dbReference>
<reference evidence="4" key="1">
    <citation type="submission" date="2018-09" db="EMBL/GenBank/DDBJ databases">
        <authorList>
            <person name="Zhu H."/>
        </authorList>
    </citation>
    <scope>NUCLEOTIDE SEQUENCE [LARGE SCALE GENOMIC DNA]</scope>
    <source>
        <strain evidence="4">K1R23-30</strain>
    </source>
</reference>
<keyword evidence="1" id="KW-0812">Transmembrane</keyword>
<dbReference type="InterPro" id="IPR027417">
    <property type="entry name" value="P-loop_NTPase"/>
</dbReference>
<dbReference type="SUPFAM" id="SSF52540">
    <property type="entry name" value="P-loop containing nucleoside triphosphate hydrolases"/>
    <property type="match status" value="1"/>
</dbReference>
<evidence type="ECO:0000313" key="4">
    <source>
        <dbReference type="Proteomes" id="UP000265955"/>
    </source>
</evidence>
<feature type="domain" description="ORC1/DEAH AAA+ ATPase" evidence="2">
    <location>
        <begin position="42"/>
        <end position="171"/>
    </location>
</feature>
<evidence type="ECO:0000313" key="3">
    <source>
        <dbReference type="EMBL" id="RJF98839.1"/>
    </source>
</evidence>
<dbReference type="PANTHER" id="PTHR35894:SF7">
    <property type="entry name" value="GENERAL SECRETION PATHWAY PROTEIN A-RELATED"/>
    <property type="match status" value="1"/>
</dbReference>
<dbReference type="CDD" id="cd00009">
    <property type="entry name" value="AAA"/>
    <property type="match status" value="1"/>
</dbReference>
<dbReference type="AlphaFoldDB" id="A0A3A3GD73"/>
<dbReference type="GO" id="GO:0016887">
    <property type="term" value="F:ATP hydrolysis activity"/>
    <property type="evidence" value="ECO:0007669"/>
    <property type="project" value="InterPro"/>
</dbReference>
<proteinExistence type="predicted"/>
<organism evidence="3 4">
    <name type="scientific">Noviherbaspirillum saxi</name>
    <dbReference type="NCBI Taxonomy" id="2320863"/>
    <lineage>
        <taxon>Bacteria</taxon>
        <taxon>Pseudomonadati</taxon>
        <taxon>Pseudomonadota</taxon>
        <taxon>Betaproteobacteria</taxon>
        <taxon>Burkholderiales</taxon>
        <taxon>Oxalobacteraceae</taxon>
        <taxon>Noviherbaspirillum</taxon>
    </lineage>
</organism>
<gene>
    <name evidence="3" type="ORF">D3871_10160</name>
</gene>
<evidence type="ECO:0000256" key="1">
    <source>
        <dbReference type="SAM" id="Phobius"/>
    </source>
</evidence>
<dbReference type="Pfam" id="PF13401">
    <property type="entry name" value="AAA_22"/>
    <property type="match status" value="1"/>
</dbReference>
<keyword evidence="1" id="KW-0472">Membrane</keyword>
<protein>
    <submittedName>
        <fullName evidence="3">AAA family ATPase</fullName>
    </submittedName>
</protein>
<keyword evidence="1" id="KW-1133">Transmembrane helix</keyword>
<dbReference type="PANTHER" id="PTHR35894">
    <property type="entry name" value="GENERAL SECRETION PATHWAY PROTEIN A-RELATED"/>
    <property type="match status" value="1"/>
</dbReference>
<dbReference type="InterPro" id="IPR052026">
    <property type="entry name" value="ExeA_AAA_ATPase_DNA-bind"/>
</dbReference>
<dbReference type="InterPro" id="IPR049945">
    <property type="entry name" value="AAA_22"/>
</dbReference>
<comment type="caution">
    <text evidence="3">The sequence shown here is derived from an EMBL/GenBank/DDBJ whole genome shotgun (WGS) entry which is preliminary data.</text>
</comment>
<accession>A0A3A3GD73</accession>
<keyword evidence="4" id="KW-1185">Reference proteome</keyword>
<sequence>MYTSHFGLRELPFGITPDTSFFFACTNYQEALNTLLVAVKNGEGFIKITGEVGVGKTLICRKFMTALDKGFVTAYIPNPYLEPRTLMLALADELEIPQEKDVDQHQLIKSLNHRLLVLARDGKRTVLCLDEAQAMPLETFEALRLLTNLETEKRKLLQIVMFGQPELDKKLDQDAIRQLNQRISFHYHLGPLSQEDMEFYVSHRLSVAGYSGSRLFDRGAIKGLFAASGGIPRLVNILAHKALMLAYGEGKQQVNARHVKAAASDTGAARKRASPWRWLGAAALVVAGTGMGWVYFQ</sequence>
<feature type="transmembrane region" description="Helical" evidence="1">
    <location>
        <begin position="278"/>
        <end position="296"/>
    </location>
</feature>
<name>A0A3A3GD73_9BURK</name>
<evidence type="ECO:0000259" key="2">
    <source>
        <dbReference type="Pfam" id="PF13401"/>
    </source>
</evidence>